<dbReference type="Proteomes" id="UP000245762">
    <property type="component" value="Unassembled WGS sequence"/>
</dbReference>
<accession>A0A316L4S3</accession>
<gene>
    <name evidence="1" type="ORF">DKG77_03485</name>
</gene>
<evidence type="ECO:0000313" key="1">
    <source>
        <dbReference type="EMBL" id="PWL39905.1"/>
    </source>
</evidence>
<keyword evidence="2" id="KW-1185">Reference proteome</keyword>
<proteinExistence type="predicted"/>
<evidence type="ECO:0000313" key="2">
    <source>
        <dbReference type="Proteomes" id="UP000245762"/>
    </source>
</evidence>
<sequence>MASSVTSEACNNYWWPLDANWSWSMLRTVPHSYCERQLLGIKYKVNLDELAVALCGYWGK</sequence>
<dbReference type="AlphaFoldDB" id="A0A316L4S3"/>
<dbReference type="EMBL" id="QGEG01000001">
    <property type="protein sequence ID" value="PWL39905.1"/>
    <property type="molecule type" value="Genomic_DNA"/>
</dbReference>
<organism evidence="1 2">
    <name type="scientific">Flagellimonas aquimarina</name>
    <dbReference type="NCBI Taxonomy" id="2201895"/>
    <lineage>
        <taxon>Bacteria</taxon>
        <taxon>Pseudomonadati</taxon>
        <taxon>Bacteroidota</taxon>
        <taxon>Flavobacteriia</taxon>
        <taxon>Flavobacteriales</taxon>
        <taxon>Flavobacteriaceae</taxon>
        <taxon>Flagellimonas</taxon>
    </lineage>
</organism>
<protein>
    <submittedName>
        <fullName evidence="1">Uncharacterized protein</fullName>
    </submittedName>
</protein>
<name>A0A316L4S3_9FLAO</name>
<reference evidence="1 2" key="1">
    <citation type="submission" date="2018-05" db="EMBL/GenBank/DDBJ databases">
        <title>Complete genome sequence of Flagellimonas aquimarina ECD12 isolated from seaweed Ecklonia cava.</title>
        <authorList>
            <person name="Choi S."/>
            <person name="Seong C."/>
        </authorList>
    </citation>
    <scope>NUCLEOTIDE SEQUENCE [LARGE SCALE GENOMIC DNA]</scope>
    <source>
        <strain evidence="1 2">ECD12</strain>
    </source>
</reference>
<comment type="caution">
    <text evidence="1">The sequence shown here is derived from an EMBL/GenBank/DDBJ whole genome shotgun (WGS) entry which is preliminary data.</text>
</comment>